<keyword evidence="8 18" id="KW-0472">Membrane</keyword>
<feature type="transmembrane region" description="Helical" evidence="18">
    <location>
        <begin position="438"/>
        <end position="459"/>
    </location>
</feature>
<dbReference type="PANTHER" id="PTHR30474">
    <property type="entry name" value="CELL CYCLE PROTEIN"/>
    <property type="match status" value="1"/>
</dbReference>
<feature type="transmembrane region" description="Helical" evidence="18">
    <location>
        <begin position="363"/>
        <end position="389"/>
    </location>
</feature>
<keyword evidence="4 18" id="KW-0812">Transmembrane</keyword>
<evidence type="ECO:0000256" key="1">
    <source>
        <dbReference type="ARBA" id="ARBA00004141"/>
    </source>
</evidence>
<keyword evidence="7 18" id="KW-1133">Transmembrane helix</keyword>
<evidence type="ECO:0000256" key="5">
    <source>
        <dbReference type="ARBA" id="ARBA00022960"/>
    </source>
</evidence>
<evidence type="ECO:0000256" key="3">
    <source>
        <dbReference type="ARBA" id="ARBA00022679"/>
    </source>
</evidence>
<evidence type="ECO:0000313" key="20">
    <source>
        <dbReference type="Proteomes" id="UP000198995"/>
    </source>
</evidence>
<evidence type="ECO:0000256" key="17">
    <source>
        <dbReference type="SAM" id="MobiDB-lite"/>
    </source>
</evidence>
<feature type="compositionally biased region" description="Basic residues" evidence="17">
    <location>
        <begin position="72"/>
        <end position="87"/>
    </location>
</feature>
<keyword evidence="19" id="KW-0131">Cell cycle</keyword>
<evidence type="ECO:0000313" key="19">
    <source>
        <dbReference type="EMBL" id="SDD91960.1"/>
    </source>
</evidence>
<keyword evidence="2" id="KW-0328">Glycosyltransferase</keyword>
<dbReference type="GO" id="GO:0008955">
    <property type="term" value="F:peptidoglycan glycosyltransferase activity"/>
    <property type="evidence" value="ECO:0007669"/>
    <property type="project" value="UniProtKB-EC"/>
</dbReference>
<evidence type="ECO:0000256" key="6">
    <source>
        <dbReference type="ARBA" id="ARBA00022984"/>
    </source>
</evidence>
<protein>
    <recommendedName>
        <fullName evidence="12">Probable peptidoglycan glycosyltransferase FtsW</fullName>
        <ecNumber evidence="14">2.4.99.28</ecNumber>
    </recommendedName>
    <alternativeName>
        <fullName evidence="13">Cell division protein FtsW</fullName>
    </alternativeName>
    <alternativeName>
        <fullName evidence="10">Cell wall polymerase</fullName>
    </alternativeName>
    <alternativeName>
        <fullName evidence="9">Peptidoglycan polymerase</fullName>
    </alternativeName>
</protein>
<evidence type="ECO:0000256" key="16">
    <source>
        <dbReference type="ARBA" id="ARBA00049966"/>
    </source>
</evidence>
<gene>
    <name evidence="19" type="ORF">SAMN04489866_11031</name>
</gene>
<evidence type="ECO:0000256" key="13">
    <source>
        <dbReference type="ARBA" id="ARBA00041418"/>
    </source>
</evidence>
<feature type="transmembrane region" description="Helical" evidence="18">
    <location>
        <begin position="111"/>
        <end position="134"/>
    </location>
</feature>
<organism evidence="19 20">
    <name type="scientific">Peptococcus niger</name>
    <dbReference type="NCBI Taxonomy" id="2741"/>
    <lineage>
        <taxon>Bacteria</taxon>
        <taxon>Bacillati</taxon>
        <taxon>Bacillota</taxon>
        <taxon>Clostridia</taxon>
        <taxon>Eubacteriales</taxon>
        <taxon>Peptococcaceae</taxon>
        <taxon>Peptococcus</taxon>
    </lineage>
</organism>
<feature type="region of interest" description="Disordered" evidence="17">
    <location>
        <begin position="1"/>
        <end position="87"/>
    </location>
</feature>
<accession>A0A1G6YNR8</accession>
<reference evidence="19 20" key="1">
    <citation type="submission" date="2016-10" db="EMBL/GenBank/DDBJ databases">
        <authorList>
            <person name="de Groot N.N."/>
        </authorList>
    </citation>
    <scope>NUCLEOTIDE SEQUENCE [LARGE SCALE GENOMIC DNA]</scope>
    <source>
        <strain evidence="19 20">DSM 20475</strain>
    </source>
</reference>
<evidence type="ECO:0000256" key="18">
    <source>
        <dbReference type="SAM" id="Phobius"/>
    </source>
</evidence>
<dbReference type="InterPro" id="IPR018365">
    <property type="entry name" value="Cell_cycle_FtsW-rel_CS"/>
</dbReference>
<dbReference type="GO" id="GO:0032153">
    <property type="term" value="C:cell division site"/>
    <property type="evidence" value="ECO:0007669"/>
    <property type="project" value="TreeGrafter"/>
</dbReference>
<dbReference type="GO" id="GO:0015648">
    <property type="term" value="F:lipid-linked peptidoglycan transporter activity"/>
    <property type="evidence" value="ECO:0007669"/>
    <property type="project" value="TreeGrafter"/>
</dbReference>
<proteinExistence type="inferred from homology"/>
<dbReference type="PROSITE" id="PS00428">
    <property type="entry name" value="FTSW_RODA_SPOVE"/>
    <property type="match status" value="1"/>
</dbReference>
<feature type="transmembrane region" description="Helical" evidence="18">
    <location>
        <begin position="284"/>
        <end position="302"/>
    </location>
</feature>
<dbReference type="Proteomes" id="UP000198995">
    <property type="component" value="Unassembled WGS sequence"/>
</dbReference>
<feature type="transmembrane region" description="Helical" evidence="18">
    <location>
        <begin position="401"/>
        <end position="426"/>
    </location>
</feature>
<evidence type="ECO:0000256" key="15">
    <source>
        <dbReference type="ARBA" id="ARBA00049902"/>
    </source>
</evidence>
<dbReference type="EC" id="2.4.99.28" evidence="14"/>
<evidence type="ECO:0000256" key="7">
    <source>
        <dbReference type="ARBA" id="ARBA00022989"/>
    </source>
</evidence>
<feature type="transmembrane region" description="Helical" evidence="18">
    <location>
        <begin position="146"/>
        <end position="168"/>
    </location>
</feature>
<keyword evidence="20" id="KW-1185">Reference proteome</keyword>
<keyword evidence="19" id="KW-0132">Cell division</keyword>
<comment type="catalytic activity">
    <reaction evidence="15">
        <text>[GlcNAc-(1-&gt;4)-Mur2Ac(oyl-L-Ala-gamma-D-Glu-L-Lys-D-Ala-D-Ala)](n)-di-trans,octa-cis-undecaprenyl diphosphate + beta-D-GlcNAc-(1-&gt;4)-Mur2Ac(oyl-L-Ala-gamma-D-Glu-L-Lys-D-Ala-D-Ala)-di-trans,octa-cis-undecaprenyl diphosphate = [GlcNAc-(1-&gt;4)-Mur2Ac(oyl-L-Ala-gamma-D-Glu-L-Lys-D-Ala-D-Ala)](n+1)-di-trans,octa-cis-undecaprenyl diphosphate + di-trans,octa-cis-undecaprenyl diphosphate + H(+)</text>
        <dbReference type="Rhea" id="RHEA:23708"/>
        <dbReference type="Rhea" id="RHEA-COMP:9602"/>
        <dbReference type="Rhea" id="RHEA-COMP:9603"/>
        <dbReference type="ChEBI" id="CHEBI:15378"/>
        <dbReference type="ChEBI" id="CHEBI:58405"/>
        <dbReference type="ChEBI" id="CHEBI:60033"/>
        <dbReference type="ChEBI" id="CHEBI:78435"/>
        <dbReference type="EC" id="2.4.99.28"/>
    </reaction>
</comment>
<dbReference type="PANTHER" id="PTHR30474:SF2">
    <property type="entry name" value="PEPTIDOGLYCAN GLYCOSYLTRANSFERASE FTSW-RELATED"/>
    <property type="match status" value="1"/>
</dbReference>
<dbReference type="AlphaFoldDB" id="A0A1G6YNR8"/>
<keyword evidence="6" id="KW-0573">Peptidoglycan synthesis</keyword>
<name>A0A1G6YNR8_PEPNI</name>
<dbReference type="InterPro" id="IPR001182">
    <property type="entry name" value="FtsW/RodA"/>
</dbReference>
<comment type="function">
    <text evidence="16">Peptidoglycan polymerase that is essential for cell division.</text>
</comment>
<dbReference type="STRING" id="2741.SAMN04489866_11031"/>
<dbReference type="GO" id="GO:0009252">
    <property type="term" value="P:peptidoglycan biosynthetic process"/>
    <property type="evidence" value="ECO:0007669"/>
    <property type="project" value="UniProtKB-KW"/>
</dbReference>
<evidence type="ECO:0000256" key="10">
    <source>
        <dbReference type="ARBA" id="ARBA00033270"/>
    </source>
</evidence>
<dbReference type="GO" id="GO:0005886">
    <property type="term" value="C:plasma membrane"/>
    <property type="evidence" value="ECO:0007669"/>
    <property type="project" value="TreeGrafter"/>
</dbReference>
<evidence type="ECO:0000256" key="8">
    <source>
        <dbReference type="ARBA" id="ARBA00023136"/>
    </source>
</evidence>
<dbReference type="GO" id="GO:0051301">
    <property type="term" value="P:cell division"/>
    <property type="evidence" value="ECO:0007669"/>
    <property type="project" value="UniProtKB-KW"/>
</dbReference>
<feature type="compositionally biased region" description="Basic and acidic residues" evidence="17">
    <location>
        <begin position="8"/>
        <end position="38"/>
    </location>
</feature>
<dbReference type="EMBL" id="FNAF01000010">
    <property type="protein sequence ID" value="SDD91960.1"/>
    <property type="molecule type" value="Genomic_DNA"/>
</dbReference>
<keyword evidence="5" id="KW-0133">Cell shape</keyword>
<feature type="transmembrane region" description="Helical" evidence="18">
    <location>
        <begin position="246"/>
        <end position="277"/>
    </location>
</feature>
<keyword evidence="3" id="KW-0808">Transferase</keyword>
<comment type="subcellular location">
    <subcellularLocation>
        <location evidence="1">Membrane</location>
        <topology evidence="1">Multi-pass membrane protein</topology>
    </subcellularLocation>
</comment>
<evidence type="ECO:0000256" key="9">
    <source>
        <dbReference type="ARBA" id="ARBA00032370"/>
    </source>
</evidence>
<dbReference type="GO" id="GO:0008360">
    <property type="term" value="P:regulation of cell shape"/>
    <property type="evidence" value="ECO:0007669"/>
    <property type="project" value="UniProtKB-KW"/>
</dbReference>
<evidence type="ECO:0000256" key="11">
    <source>
        <dbReference type="ARBA" id="ARBA00038053"/>
    </source>
</evidence>
<feature type="transmembrane region" description="Helical" evidence="18">
    <location>
        <begin position="175"/>
        <end position="193"/>
    </location>
</feature>
<evidence type="ECO:0000256" key="14">
    <source>
        <dbReference type="ARBA" id="ARBA00044770"/>
    </source>
</evidence>
<evidence type="ECO:0000256" key="12">
    <source>
        <dbReference type="ARBA" id="ARBA00041185"/>
    </source>
</evidence>
<sequence length="471" mass="52033">MAKMPRNRWSDQSEAEDHRRKSQKEAMVRQLSGEKEPVEPVQRVHPHKAPSTLAQTAETKNHRQPQGPGLHQTRKKKKANKKNHKRSKGWLSGYRRADWARVRGMYSGPDLMLLQISLILLAMGLVMVFSSSSYEALMLYGKGGYYFLRQLTMAVGGLLIVFILLFVNTEVVRRIAPYLLFISVVLILVASFFTEAQYGAHRWITVGPITFMPSDLAKPLLVVVAAGQLERVRDRLDSLPEYGMTLLTMMIIPCLVLIEDLGTGVAMAGALFAMLYIAGAPKQYVVGTMGLGLMVFVAAVIAKPYRMMRLTSFINPMDPDKIEAGSFQLVQSLYAFGDGGLFGVGLGNGGQKMSHLFGSHTDFIYAVIGEELGLIGALCVLALFIAFAWRGFWLAMHIRDFYKSLIVFGLTAMITLQALINMGVAVGVLPVTGIALPFISYGGSSLVVTLAMVGYLLNLSRYVQRPNKRKS</sequence>
<evidence type="ECO:0000256" key="2">
    <source>
        <dbReference type="ARBA" id="ARBA00022676"/>
    </source>
</evidence>
<evidence type="ECO:0000256" key="4">
    <source>
        <dbReference type="ARBA" id="ARBA00022692"/>
    </source>
</evidence>
<comment type="similarity">
    <text evidence="11">Belongs to the SEDS family. FtsW subfamily.</text>
</comment>
<dbReference type="Pfam" id="PF01098">
    <property type="entry name" value="FTSW_RODA_SPOVE"/>
    <property type="match status" value="1"/>
</dbReference>